<organism evidence="2 3">
    <name type="scientific">[Clostridium] clostridioforme 90A8</name>
    <dbReference type="NCBI Taxonomy" id="999408"/>
    <lineage>
        <taxon>Bacteria</taxon>
        <taxon>Bacillati</taxon>
        <taxon>Bacillota</taxon>
        <taxon>Clostridia</taxon>
        <taxon>Lachnospirales</taxon>
        <taxon>Lachnospiraceae</taxon>
        <taxon>Enterocloster</taxon>
    </lineage>
</organism>
<dbReference type="InterPro" id="IPR043519">
    <property type="entry name" value="NT_sf"/>
</dbReference>
<name>A0A0E2HFN3_9FIRM</name>
<sequence length="110" mass="12349">MDGIYAVSEISRIIAPILEKYGVSRAYLFGSYARGDALPESDIDLRIDGGQVRSMFGLGGLYSDLTEALHKPVDLVTTEALNHRANAERTESFKKHIKEDEKLIYEEESR</sequence>
<dbReference type="SUPFAM" id="SSF81301">
    <property type="entry name" value="Nucleotidyltransferase"/>
    <property type="match status" value="1"/>
</dbReference>
<gene>
    <name evidence="2" type="ORF">HMPREF1090_01155</name>
</gene>
<dbReference type="AlphaFoldDB" id="A0A0E2HFN3"/>
<proteinExistence type="predicted"/>
<dbReference type="PATRIC" id="fig|999408.3.peg.1238"/>
<dbReference type="Pfam" id="PF18765">
    <property type="entry name" value="Polbeta"/>
    <property type="match status" value="1"/>
</dbReference>
<dbReference type="PANTHER" id="PTHR43852">
    <property type="entry name" value="NUCLEOTIDYLTRANSFERASE"/>
    <property type="match status" value="1"/>
</dbReference>
<reference evidence="2 3" key="1">
    <citation type="submission" date="2013-01" db="EMBL/GenBank/DDBJ databases">
        <title>The Genome Sequence of Clostridium clostridioforme 90A8.</title>
        <authorList>
            <consortium name="The Broad Institute Genome Sequencing Platform"/>
            <person name="Earl A."/>
            <person name="Ward D."/>
            <person name="Feldgarden M."/>
            <person name="Gevers D."/>
            <person name="Courvalin P."/>
            <person name="Lambert T."/>
            <person name="Walker B."/>
            <person name="Young S.K."/>
            <person name="Zeng Q."/>
            <person name="Gargeya S."/>
            <person name="Fitzgerald M."/>
            <person name="Haas B."/>
            <person name="Abouelleil A."/>
            <person name="Alvarado L."/>
            <person name="Arachchi H.M."/>
            <person name="Berlin A.M."/>
            <person name="Chapman S.B."/>
            <person name="Dewar J."/>
            <person name="Goldberg J."/>
            <person name="Griggs A."/>
            <person name="Gujja S."/>
            <person name="Hansen M."/>
            <person name="Howarth C."/>
            <person name="Imamovic A."/>
            <person name="Larimer J."/>
            <person name="McCowan C."/>
            <person name="Murphy C."/>
            <person name="Neiman D."/>
            <person name="Pearson M."/>
            <person name="Priest M."/>
            <person name="Roberts A."/>
            <person name="Saif S."/>
            <person name="Shea T."/>
            <person name="Sisk P."/>
            <person name="Sykes S."/>
            <person name="Wortman J."/>
            <person name="Nusbaum C."/>
            <person name="Birren B."/>
        </authorList>
    </citation>
    <scope>NUCLEOTIDE SEQUENCE [LARGE SCALE GENOMIC DNA]</scope>
    <source>
        <strain evidence="2 3">90A8</strain>
    </source>
</reference>
<protein>
    <recommendedName>
        <fullName evidence="1">Polymerase beta nucleotidyltransferase domain-containing protein</fullName>
    </recommendedName>
</protein>
<dbReference type="HOGENOM" id="CLU_130257_7_1_9"/>
<evidence type="ECO:0000313" key="2">
    <source>
        <dbReference type="EMBL" id="ENZ18838.1"/>
    </source>
</evidence>
<dbReference type="InterPro" id="IPR052930">
    <property type="entry name" value="TA_antitoxin_MntA"/>
</dbReference>
<dbReference type="CDD" id="cd05403">
    <property type="entry name" value="NT_KNTase_like"/>
    <property type="match status" value="1"/>
</dbReference>
<dbReference type="InterPro" id="IPR041633">
    <property type="entry name" value="Polbeta"/>
</dbReference>
<evidence type="ECO:0000259" key="1">
    <source>
        <dbReference type="Pfam" id="PF18765"/>
    </source>
</evidence>
<dbReference type="GeneID" id="57964464"/>
<dbReference type="Proteomes" id="UP000013085">
    <property type="component" value="Unassembled WGS sequence"/>
</dbReference>
<comment type="caution">
    <text evidence="2">The sequence shown here is derived from an EMBL/GenBank/DDBJ whole genome shotgun (WGS) entry which is preliminary data.</text>
</comment>
<dbReference type="PANTHER" id="PTHR43852:SF2">
    <property type="entry name" value="PROTEIN ADENYLYLTRANSFERASE MNTA"/>
    <property type="match status" value="1"/>
</dbReference>
<accession>A0A0E2HFN3</accession>
<evidence type="ECO:0000313" key="3">
    <source>
        <dbReference type="Proteomes" id="UP000013085"/>
    </source>
</evidence>
<dbReference type="RefSeq" id="WP_002584135.1">
    <property type="nucleotide sequence ID" value="NZ_KB850998.1"/>
</dbReference>
<dbReference type="Gene3D" id="3.30.460.10">
    <property type="entry name" value="Beta Polymerase, domain 2"/>
    <property type="match status" value="1"/>
</dbReference>
<feature type="domain" description="Polymerase beta nucleotidyltransferase" evidence="1">
    <location>
        <begin position="14"/>
        <end position="108"/>
    </location>
</feature>
<dbReference type="EMBL" id="AGYR01000007">
    <property type="protein sequence ID" value="ENZ18838.1"/>
    <property type="molecule type" value="Genomic_DNA"/>
</dbReference>